<gene>
    <name evidence="2" type="ORF">AW171_hschr53311</name>
</gene>
<dbReference type="GO" id="GO:0000981">
    <property type="term" value="F:DNA-binding transcription factor activity, RNA polymerase II-specific"/>
    <property type="evidence" value="ECO:0007669"/>
    <property type="project" value="InterPro"/>
</dbReference>
<dbReference type="InterPro" id="IPR014842">
    <property type="entry name" value="AFT"/>
</dbReference>
<feature type="compositionally biased region" description="Polar residues" evidence="1">
    <location>
        <begin position="389"/>
        <end position="400"/>
    </location>
</feature>
<protein>
    <submittedName>
        <fullName evidence="2">HER082Wp</fullName>
    </submittedName>
</protein>
<feature type="region of interest" description="Disordered" evidence="1">
    <location>
        <begin position="134"/>
        <end position="177"/>
    </location>
</feature>
<keyword evidence="3" id="KW-1185">Reference proteome</keyword>
<proteinExistence type="predicted"/>
<evidence type="ECO:0000256" key="1">
    <source>
        <dbReference type="SAM" id="MobiDB-lite"/>
    </source>
</evidence>
<dbReference type="GO" id="GO:0010106">
    <property type="term" value="P:cellular response to iron ion starvation"/>
    <property type="evidence" value="ECO:0007669"/>
    <property type="project" value="InterPro"/>
</dbReference>
<feature type="compositionally biased region" description="Polar residues" evidence="1">
    <location>
        <begin position="411"/>
        <end position="423"/>
    </location>
</feature>
<feature type="region of interest" description="Disordered" evidence="1">
    <location>
        <begin position="568"/>
        <end position="600"/>
    </location>
</feature>
<feature type="region of interest" description="Disordered" evidence="1">
    <location>
        <begin position="450"/>
        <end position="469"/>
    </location>
</feature>
<feature type="compositionally biased region" description="Basic and acidic residues" evidence="1">
    <location>
        <begin position="568"/>
        <end position="586"/>
    </location>
</feature>
<evidence type="ECO:0000313" key="2">
    <source>
        <dbReference type="EMBL" id="AMD21361.1"/>
    </source>
</evidence>
<dbReference type="STRING" id="45286.A0A120K2F2"/>
<dbReference type="AlphaFoldDB" id="A0A120K2F2"/>
<dbReference type="GO" id="GO:0045944">
    <property type="term" value="P:positive regulation of transcription by RNA polymerase II"/>
    <property type="evidence" value="ECO:0007669"/>
    <property type="project" value="InterPro"/>
</dbReference>
<dbReference type="RefSeq" id="XP_017988357.1">
    <property type="nucleotide sequence ID" value="XM_018132868.1"/>
</dbReference>
<dbReference type="GeneID" id="28724650"/>
<reference evidence="2 3" key="1">
    <citation type="submission" date="2016-01" db="EMBL/GenBank/DDBJ databases">
        <title>Genome sequence of the yeast Holleya sinecauda.</title>
        <authorList>
            <person name="Dietrich F.S."/>
        </authorList>
    </citation>
    <scope>NUCLEOTIDE SEQUENCE [LARGE SCALE GENOMIC DNA]</scope>
    <source>
        <strain evidence="2 3">ATCC 58844</strain>
    </source>
</reference>
<sequence length="600" mass="66743">MEYSPPDNWDLLSLLGSVIESPSISSMSEITENNNDSMTGVYADGVLQDACNVDQNINYMEASYNNVLSDQAIQSIKQQQNQNKLIHLDPIPDFKEKDEIKPWLQKIFYPQGIEIVIERSDKIKVVFKCKASKRSKGTDSSSHAGASASSTAQMSPAAQEEHQDSSENAIQRRKKKRAVSPFNTCPFRVRAAYSLKRKKWSIVVVNNGHSHVLKFNPDSDEYKRFKNKLREDKDWDAIKKFDELEYRSKFNLPTEPTPIPCDCGMTQEIESFSVVLPNNNILSAPTSIDVDRKIASMIHRRMGRKVTQRRSGLHCGIIKSKLNKETQLTESNTDTDIDIKGSSRSANSLKEAGSQEFSMADYLFQDSTEIDFTEVFLKPLSQLKQQQSVPTKDSQENAFSDNDMMTHDMSRSSNQMEGSSSPKSVYLGGSENWNMLEKILHEKPSSAISSSSVVPQHTKPHNQAMSRTSADSMQVDSSALLFDLSDISTPTTGASTMDPTYSLATTGDSSSAKFIRPVGAFSLNSQCPAAASASGTKASFNTLSQDPLTGYMGRDFNSTVTKSDVFEKVDESKHTSTETLENESHSNPDGYIWDDKVDFV</sequence>
<dbReference type="EMBL" id="CP014245">
    <property type="protein sequence ID" value="AMD21361.1"/>
    <property type="molecule type" value="Genomic_DNA"/>
</dbReference>
<dbReference type="OrthoDB" id="4068596at2759"/>
<dbReference type="Proteomes" id="UP000243052">
    <property type="component" value="Chromosome v"/>
</dbReference>
<accession>A0A120K2F2</accession>
<feature type="compositionally biased region" description="Low complexity" evidence="1">
    <location>
        <begin position="140"/>
        <end position="152"/>
    </location>
</feature>
<name>A0A120K2F2_9SACH</name>
<dbReference type="Pfam" id="PF08731">
    <property type="entry name" value="AFT"/>
    <property type="match status" value="1"/>
</dbReference>
<organism evidence="2 3">
    <name type="scientific">Eremothecium sinecaudum</name>
    <dbReference type="NCBI Taxonomy" id="45286"/>
    <lineage>
        <taxon>Eukaryota</taxon>
        <taxon>Fungi</taxon>
        <taxon>Dikarya</taxon>
        <taxon>Ascomycota</taxon>
        <taxon>Saccharomycotina</taxon>
        <taxon>Saccharomycetes</taxon>
        <taxon>Saccharomycetales</taxon>
        <taxon>Saccharomycetaceae</taxon>
        <taxon>Eremothecium</taxon>
    </lineage>
</organism>
<evidence type="ECO:0000313" key="3">
    <source>
        <dbReference type="Proteomes" id="UP000243052"/>
    </source>
</evidence>
<feature type="region of interest" description="Disordered" evidence="1">
    <location>
        <begin position="384"/>
        <end position="423"/>
    </location>
</feature>